<keyword evidence="3" id="KW-1185">Reference proteome</keyword>
<dbReference type="AlphaFoldDB" id="A0A0M6WS69"/>
<protein>
    <recommendedName>
        <fullName evidence="4">Transporter</fullName>
    </recommendedName>
</protein>
<accession>A0A0M6WS69</accession>
<gene>
    <name evidence="2" type="ORF">T1815_23811</name>
</gene>
<organism evidence="2 3">
    <name type="scientific">Agathobacter rectalis</name>
    <dbReference type="NCBI Taxonomy" id="39491"/>
    <lineage>
        <taxon>Bacteria</taxon>
        <taxon>Bacillati</taxon>
        <taxon>Bacillota</taxon>
        <taxon>Clostridia</taxon>
        <taxon>Lachnospirales</taxon>
        <taxon>Lachnospiraceae</taxon>
        <taxon>Agathobacter</taxon>
    </lineage>
</organism>
<proteinExistence type="predicted"/>
<name>A0A0M6WS69_9FIRM</name>
<dbReference type="Proteomes" id="UP000049472">
    <property type="component" value="Unassembled WGS sequence"/>
</dbReference>
<sequence length="203" mass="23048">MIMKQFLRKTMKNVAAYVELFLSAVLVFVIVVLIIKLIGQCFLDIWHDKIKLEYYMEYIMSLAIGVEFVKMLCTHKPGTIIEVLLFATARQMIVEHLNVYETLVGIGAIAALFAVRKFLFCSFDETDHMICRGSQTVARANFISGTNIPEEKTKLLRDVISEKLQDEGKNVSIGACVYYQDCALRVDNVKQGVVTRVEVIKNL</sequence>
<evidence type="ECO:0000256" key="1">
    <source>
        <dbReference type="SAM" id="Phobius"/>
    </source>
</evidence>
<evidence type="ECO:0000313" key="3">
    <source>
        <dbReference type="Proteomes" id="UP000049472"/>
    </source>
</evidence>
<dbReference type="EMBL" id="CVRQ01000025">
    <property type="protein sequence ID" value="CRL40491.1"/>
    <property type="molecule type" value="Genomic_DNA"/>
</dbReference>
<keyword evidence="1" id="KW-0812">Transmembrane</keyword>
<reference evidence="3" key="1">
    <citation type="submission" date="2015-05" db="EMBL/GenBank/DDBJ databases">
        <authorList>
            <consortium name="Pathogen Informatics"/>
        </authorList>
    </citation>
    <scope>NUCLEOTIDE SEQUENCE [LARGE SCALE GENOMIC DNA]</scope>
    <source>
        <strain evidence="3">T1-815</strain>
    </source>
</reference>
<keyword evidence="1" id="KW-0472">Membrane</keyword>
<evidence type="ECO:0008006" key="4">
    <source>
        <dbReference type="Google" id="ProtNLM"/>
    </source>
</evidence>
<feature type="transmembrane region" description="Helical" evidence="1">
    <location>
        <begin position="20"/>
        <end position="39"/>
    </location>
</feature>
<dbReference type="RefSeq" id="WP_055062351.1">
    <property type="nucleotide sequence ID" value="NZ_CVRQ01000025.1"/>
</dbReference>
<keyword evidence="1" id="KW-1133">Transmembrane helix</keyword>
<evidence type="ECO:0000313" key="2">
    <source>
        <dbReference type="EMBL" id="CRL40491.1"/>
    </source>
</evidence>